<comment type="similarity">
    <text evidence="1 2">Belongs to the plant LTP family.</text>
</comment>
<evidence type="ECO:0000256" key="1">
    <source>
        <dbReference type="ARBA" id="ARBA00009748"/>
    </source>
</evidence>
<proteinExistence type="inferred from homology"/>
<dbReference type="Proteomes" id="UP000323000">
    <property type="component" value="Chromosome 7"/>
</dbReference>
<dbReference type="CDD" id="cd01960">
    <property type="entry name" value="nsLTP1"/>
    <property type="match status" value="1"/>
</dbReference>
<feature type="chain" id="PRO_5023034563" description="Non-specific lipid-transfer protein" evidence="3">
    <location>
        <begin position="21"/>
        <end position="134"/>
    </location>
</feature>
<keyword evidence="2" id="KW-0446">Lipid-binding</keyword>
<evidence type="ECO:0000256" key="2">
    <source>
        <dbReference type="RuleBase" id="RU000628"/>
    </source>
</evidence>
<reference evidence="6" key="1">
    <citation type="journal article" date="2019" name="Gigascience">
        <title>De novo genome assembly of the endangered Acer yangbiense, a plant species with extremely small populations endemic to Yunnan Province, China.</title>
        <authorList>
            <person name="Yang J."/>
            <person name="Wariss H.M."/>
            <person name="Tao L."/>
            <person name="Zhang R."/>
            <person name="Yun Q."/>
            <person name="Hollingsworth P."/>
            <person name="Dao Z."/>
            <person name="Luo G."/>
            <person name="Guo H."/>
            <person name="Ma Y."/>
            <person name="Sun W."/>
        </authorList>
    </citation>
    <scope>NUCLEOTIDE SEQUENCE [LARGE SCALE GENOMIC DNA]</scope>
    <source>
        <strain evidence="6">cv. Malutang</strain>
    </source>
</reference>
<protein>
    <recommendedName>
        <fullName evidence="2">Non-specific lipid-transfer protein</fullName>
    </recommendedName>
</protein>
<sequence>MAADLKLVYCALVACMLVVAAPIADTAVSCGLVVISVTPCIGYLRSTEPLTEPCCNGIKALNRAAVTTVDRQQTCRCLKKAATTTLHLPPASPPCAVSTFLSISAPPPIAIRSSDEKCKQWSFWAGKYGVAVSN</sequence>
<dbReference type="Pfam" id="PF00234">
    <property type="entry name" value="Tryp_alpha_amyl"/>
    <property type="match status" value="1"/>
</dbReference>
<comment type="function">
    <text evidence="2">Plant non-specific lipid-transfer proteins transfer phospholipids as well as galactolipids across membranes. May play a role in wax or cutin deposition in the cell walls of expanding epidermal cells and certain secretory tissues.</text>
</comment>
<feature type="domain" description="Bifunctional inhibitor/plant lipid transfer protein/seed storage helical" evidence="4">
    <location>
        <begin position="30"/>
        <end position="95"/>
    </location>
</feature>
<dbReference type="GO" id="GO:0006869">
    <property type="term" value="P:lipid transport"/>
    <property type="evidence" value="ECO:0007669"/>
    <property type="project" value="InterPro"/>
</dbReference>
<dbReference type="AlphaFoldDB" id="A0A5C7HRP5"/>
<keyword evidence="3" id="KW-0732">Signal</keyword>
<organism evidence="5 6">
    <name type="scientific">Acer yangbiense</name>
    <dbReference type="NCBI Taxonomy" id="1000413"/>
    <lineage>
        <taxon>Eukaryota</taxon>
        <taxon>Viridiplantae</taxon>
        <taxon>Streptophyta</taxon>
        <taxon>Embryophyta</taxon>
        <taxon>Tracheophyta</taxon>
        <taxon>Spermatophyta</taxon>
        <taxon>Magnoliopsida</taxon>
        <taxon>eudicotyledons</taxon>
        <taxon>Gunneridae</taxon>
        <taxon>Pentapetalae</taxon>
        <taxon>rosids</taxon>
        <taxon>malvids</taxon>
        <taxon>Sapindales</taxon>
        <taxon>Sapindaceae</taxon>
        <taxon>Hippocastanoideae</taxon>
        <taxon>Acereae</taxon>
        <taxon>Acer</taxon>
    </lineage>
</organism>
<dbReference type="GO" id="GO:0008289">
    <property type="term" value="F:lipid binding"/>
    <property type="evidence" value="ECO:0007669"/>
    <property type="project" value="UniProtKB-KW"/>
</dbReference>
<dbReference type="PRINTS" id="PR00382">
    <property type="entry name" value="LIPIDTRNSFER"/>
</dbReference>
<evidence type="ECO:0000256" key="3">
    <source>
        <dbReference type="SAM" id="SignalP"/>
    </source>
</evidence>
<dbReference type="SMART" id="SM00499">
    <property type="entry name" value="AAI"/>
    <property type="match status" value="1"/>
</dbReference>
<dbReference type="EMBL" id="VAHF01000007">
    <property type="protein sequence ID" value="TXG58966.1"/>
    <property type="molecule type" value="Genomic_DNA"/>
</dbReference>
<dbReference type="SUPFAM" id="SSF47699">
    <property type="entry name" value="Bifunctional inhibitor/lipid-transfer protein/seed storage 2S albumin"/>
    <property type="match status" value="1"/>
</dbReference>
<evidence type="ECO:0000313" key="6">
    <source>
        <dbReference type="Proteomes" id="UP000323000"/>
    </source>
</evidence>
<gene>
    <name evidence="5" type="ORF">EZV62_016795</name>
</gene>
<dbReference type="InterPro" id="IPR036312">
    <property type="entry name" value="Bifun_inhib/LTP/seed_sf"/>
</dbReference>
<evidence type="ECO:0000259" key="4">
    <source>
        <dbReference type="SMART" id="SM00499"/>
    </source>
</evidence>
<keyword evidence="2" id="KW-0813">Transport</keyword>
<name>A0A5C7HRP5_9ROSI</name>
<comment type="caution">
    <text evidence="5">The sequence shown here is derived from an EMBL/GenBank/DDBJ whole genome shotgun (WGS) entry which is preliminary data.</text>
</comment>
<keyword evidence="6" id="KW-1185">Reference proteome</keyword>
<dbReference type="OrthoDB" id="1890443at2759"/>
<feature type="signal peptide" evidence="3">
    <location>
        <begin position="1"/>
        <end position="20"/>
    </location>
</feature>
<dbReference type="Gene3D" id="1.10.110.10">
    <property type="entry name" value="Plant lipid-transfer and hydrophobic proteins"/>
    <property type="match status" value="1"/>
</dbReference>
<evidence type="ECO:0000313" key="5">
    <source>
        <dbReference type="EMBL" id="TXG58966.1"/>
    </source>
</evidence>
<accession>A0A5C7HRP5</accession>
<dbReference type="InterPro" id="IPR016140">
    <property type="entry name" value="Bifunc_inhib/LTP/seed_store"/>
</dbReference>
<dbReference type="PANTHER" id="PTHR33076">
    <property type="entry name" value="NON-SPECIFIC LIPID-TRANSFER PROTEIN 2-RELATED"/>
    <property type="match status" value="1"/>
</dbReference>
<dbReference type="InterPro" id="IPR000528">
    <property type="entry name" value="Plant_nsLTP"/>
</dbReference>